<keyword evidence="7" id="KW-0472">Membrane</keyword>
<dbReference type="AlphaFoldDB" id="A0A2R5LH42"/>
<dbReference type="RefSeq" id="XP_064481402.1">
    <property type="nucleotide sequence ID" value="XM_064625332.1"/>
</dbReference>
<dbReference type="GeneID" id="135394545"/>
<feature type="repeat" description="ANK" evidence="8">
    <location>
        <begin position="33"/>
        <end position="65"/>
    </location>
</feature>
<evidence type="ECO:0000256" key="2">
    <source>
        <dbReference type="ARBA" id="ARBA00022483"/>
    </source>
</evidence>
<dbReference type="InterPro" id="IPR002110">
    <property type="entry name" value="Ankyrin_rpt"/>
</dbReference>
<dbReference type="GO" id="GO:0006887">
    <property type="term" value="P:exocytosis"/>
    <property type="evidence" value="ECO:0007669"/>
    <property type="project" value="UniProtKB-KW"/>
</dbReference>
<evidence type="ECO:0000256" key="1">
    <source>
        <dbReference type="ARBA" id="ARBA00004175"/>
    </source>
</evidence>
<dbReference type="EMBL" id="GGLE01004717">
    <property type="protein sequence ID" value="MBY08843.1"/>
    <property type="molecule type" value="Transcribed_RNA"/>
</dbReference>
<dbReference type="InterPro" id="IPR050776">
    <property type="entry name" value="Ank_Repeat/CDKN_Inhibitor"/>
</dbReference>
<dbReference type="PROSITE" id="PS50088">
    <property type="entry name" value="ANK_REPEAT"/>
    <property type="match status" value="1"/>
</dbReference>
<evidence type="ECO:0000256" key="4">
    <source>
        <dbReference type="ARBA" id="ARBA00022737"/>
    </source>
</evidence>
<dbReference type="PANTHER" id="PTHR24201:SF15">
    <property type="entry name" value="ANKYRIN REPEAT DOMAIN-CONTAINING PROTEIN 66"/>
    <property type="match status" value="1"/>
</dbReference>
<dbReference type="GO" id="GO:0044231">
    <property type="term" value="C:host cell presynaptic membrane"/>
    <property type="evidence" value="ECO:0007669"/>
    <property type="project" value="UniProtKB-KW"/>
</dbReference>
<dbReference type="SUPFAM" id="SSF48403">
    <property type="entry name" value="Ankyrin repeat"/>
    <property type="match status" value="1"/>
</dbReference>
<proteinExistence type="predicted"/>
<reference evidence="9" key="1">
    <citation type="submission" date="2018-03" db="EMBL/GenBank/DDBJ databases">
        <title>The relapsing fever spirochete Borrelia turicatae persists in the highly oxidative environment of its soft-bodied tick vector.</title>
        <authorList>
            <person name="Bourret T.J."/>
            <person name="Boyle W.K."/>
            <person name="Valenzuela J.G."/>
            <person name="Oliveira F."/>
            <person name="Lopez J.E."/>
        </authorList>
    </citation>
    <scope>NUCLEOTIDE SEQUENCE</scope>
    <source>
        <strain evidence="9">Kansas strain/isolate</strain>
        <tissue evidence="9">Salivary glands</tissue>
    </source>
</reference>
<dbReference type="GO" id="GO:0044218">
    <property type="term" value="C:other organism cell membrane"/>
    <property type="evidence" value="ECO:0007669"/>
    <property type="project" value="UniProtKB-KW"/>
</dbReference>
<evidence type="ECO:0000313" key="9">
    <source>
        <dbReference type="EMBL" id="MBY08843.1"/>
    </source>
</evidence>
<evidence type="ECO:0000256" key="7">
    <source>
        <dbReference type="ARBA" id="ARBA00023298"/>
    </source>
</evidence>
<name>A0A2R5LH42_9ACAR</name>
<dbReference type="PROSITE" id="PS50297">
    <property type="entry name" value="ANK_REP_REGION"/>
    <property type="match status" value="1"/>
</dbReference>
<dbReference type="RefSeq" id="XP_064481403.1">
    <property type="nucleotide sequence ID" value="XM_064625333.1"/>
</dbReference>
<accession>A0A2R5LH42</accession>
<keyword evidence="4" id="KW-0677">Repeat</keyword>
<protein>
    <submittedName>
        <fullName evidence="9">Putative ankyrin</fullName>
    </submittedName>
</protein>
<evidence type="ECO:0000256" key="6">
    <source>
        <dbReference type="ARBA" id="ARBA00023043"/>
    </source>
</evidence>
<comment type="subcellular location">
    <subcellularLocation>
        <location evidence="1">Target cell membrane</location>
    </subcellularLocation>
</comment>
<dbReference type="Pfam" id="PF12796">
    <property type="entry name" value="Ank_2"/>
    <property type="match status" value="1"/>
</dbReference>
<evidence type="ECO:0000256" key="8">
    <source>
        <dbReference type="PROSITE-ProRule" id="PRU00023"/>
    </source>
</evidence>
<dbReference type="Gene3D" id="1.25.40.20">
    <property type="entry name" value="Ankyrin repeat-containing domain"/>
    <property type="match status" value="1"/>
</dbReference>
<evidence type="ECO:0000256" key="5">
    <source>
        <dbReference type="ARBA" id="ARBA00023028"/>
    </source>
</evidence>
<dbReference type="KEGG" id="oti:135394545"/>
<keyword evidence="7" id="KW-1053">Target membrane</keyword>
<dbReference type="SMART" id="SM00248">
    <property type="entry name" value="ANK"/>
    <property type="match status" value="1"/>
</dbReference>
<evidence type="ECO:0000256" key="3">
    <source>
        <dbReference type="ARBA" id="ARBA00022537"/>
    </source>
</evidence>
<sequence length="172" mass="18924">MFSPLHSAAQSGLPEYLLRSLQSGENPNLQDADGESPLHKAARAGNVECAHHLLSAGCNPRLLNRWGQSSSQLALQLGHLPVATLLNAAEQGIFTPLPCNILAANNRKRSHDKNGYRGCKKFRTSDEPEIQSDIKPVPQMLTSAQDYGQLMHVEQGYNRIFVDNWISEVHGC</sequence>
<keyword evidence="6 8" id="KW-0040">ANK repeat</keyword>
<dbReference type="InterPro" id="IPR036770">
    <property type="entry name" value="Ankyrin_rpt-contain_sf"/>
</dbReference>
<keyword evidence="5" id="KW-0638">Presynaptic neurotoxin</keyword>
<keyword evidence="2" id="KW-0268">Exocytosis</keyword>
<dbReference type="PANTHER" id="PTHR24201">
    <property type="entry name" value="ANK_REP_REGION DOMAIN-CONTAINING PROTEIN"/>
    <property type="match status" value="1"/>
</dbReference>
<keyword evidence="5" id="KW-0528">Neurotoxin</keyword>
<keyword evidence="5" id="KW-0800">Toxin</keyword>
<keyword evidence="3" id="KW-1052">Target cell membrane</keyword>
<organism evidence="9">
    <name type="scientific">Ornithodoros turicata</name>
    <dbReference type="NCBI Taxonomy" id="34597"/>
    <lineage>
        <taxon>Eukaryota</taxon>
        <taxon>Metazoa</taxon>
        <taxon>Ecdysozoa</taxon>
        <taxon>Arthropoda</taxon>
        <taxon>Chelicerata</taxon>
        <taxon>Arachnida</taxon>
        <taxon>Acari</taxon>
        <taxon>Parasitiformes</taxon>
        <taxon>Ixodida</taxon>
        <taxon>Ixodoidea</taxon>
        <taxon>Argasidae</taxon>
        <taxon>Ornithodorinae</taxon>
        <taxon>Ornithodoros</taxon>
    </lineage>
</organism>